<dbReference type="Pfam" id="PF07587">
    <property type="entry name" value="PSD1"/>
    <property type="match status" value="1"/>
</dbReference>
<dbReference type="InterPro" id="IPR011444">
    <property type="entry name" value="DUF1549"/>
</dbReference>
<dbReference type="Proteomes" id="UP000321353">
    <property type="component" value="Chromosome"/>
</dbReference>
<dbReference type="Gene3D" id="2.60.120.200">
    <property type="match status" value="1"/>
</dbReference>
<dbReference type="AlphaFoldDB" id="A0A5B9M7U1"/>
<dbReference type="InterPro" id="IPR011429">
    <property type="entry name" value="Cyt_c_Planctomycete-type"/>
</dbReference>
<name>A0A5B9M7U1_9BACT</name>
<evidence type="ECO:0000259" key="2">
    <source>
        <dbReference type="Pfam" id="PF07587"/>
    </source>
</evidence>
<organism evidence="4 5">
    <name type="scientific">Stieleria maiorica</name>
    <dbReference type="NCBI Taxonomy" id="2795974"/>
    <lineage>
        <taxon>Bacteria</taxon>
        <taxon>Pseudomonadati</taxon>
        <taxon>Planctomycetota</taxon>
        <taxon>Planctomycetia</taxon>
        <taxon>Pirellulales</taxon>
        <taxon>Pirellulaceae</taxon>
        <taxon>Stieleria</taxon>
    </lineage>
</organism>
<sequence length="997" mass="110052">MTPHRLLSAAAWTLFALVICDRSVAENRVDFFETKIRPVLVEHCYECHSADSDDLGGKLRVDDRPSMLVGGESGPVLVAGSPDESLIIQALRYDGLEMPPEAPLPEHIIKDFETWVSLGAIDPREPAAGDSPASRRDPVADDGALWSFVPRTNPAIPPVGDPDWPASPIDRFVLSSMEQAGLQPTQDADPRVLVRRLHHDLIGLRPTPHQIEAFVADFERHGSDATTRLVDRLLDSPQFGVRWGRHWLDVARYGESNGDDGLGRNATFPNAWRYRDYVIDAFNRDVPYDRFVTEQVAGDLLPADTAQQRNRQLVATGFLAIGSKPASAMNKDFAMDIVDDQINVVCTAVLGLSVACARCHDHKHDPIPTRDYYAMAGIFRSTETLYGAAGNEKLTAPPTPLHALRAELTPVRERPDRTAPPKLPAAYFDTVDALQPKLHERLDSQPRQLAPEGQLDYSANSFAGVQDARLTGRFNEPADSYTVAFWFRNNVKNDARLITAYLLSRAALDDKTLPGDHLGIGGSHDKSRTGKLFVFNGNAKKTSIAGTTVIPPDSWNHVSLVRDNNHVKVFLNGRLEITGELESTFGKSLDFSLAARSDNFAPLSGNLGDVVVLDRALTDDQAARLHESSGQPVGVRPAVPLGFAMGVRDKDKPADCKIHINGTGSKLGPVVARGALSAYREFVPDDVSNSASDFASIEMDPAQSGRLQLAQWLTHPDHPQTARVMVNRIWMYLFGRGIVTTPDDFGVYGARPSHPELLDHLANRFVQEGWSIKRMIRAIVLSRTYQISSHAHAEMLEKDPGNIWLSRHVRKRLDAESLRDAMLQASGQIDYAPAKGSAIVGVDMLINWPPGASTDLHRPSRHRSVYLCMLRHAPPKELAAFDLPDGVSVRGRRDVTTLPTQSLFLINSQFVVQQSRELARCVLDKDLHRDGDRVNAIFAAVLGRDPGPNEREQSLAYVRATETTLAAGVEDQQQRRLHAWASLAQALMTTNEFRYVD</sequence>
<accession>A0A5B9M7U1</accession>
<keyword evidence="5" id="KW-1185">Reference proteome</keyword>
<gene>
    <name evidence="4" type="ORF">Mal15_02430</name>
</gene>
<evidence type="ECO:0000259" key="3">
    <source>
        <dbReference type="Pfam" id="PF07635"/>
    </source>
</evidence>
<proteinExistence type="predicted"/>
<feature type="domain" description="DUF1549" evidence="1">
    <location>
        <begin position="168"/>
        <end position="383"/>
    </location>
</feature>
<dbReference type="InterPro" id="IPR013320">
    <property type="entry name" value="ConA-like_dom_sf"/>
</dbReference>
<dbReference type="Pfam" id="PF13385">
    <property type="entry name" value="Laminin_G_3"/>
    <property type="match status" value="1"/>
</dbReference>
<evidence type="ECO:0000313" key="4">
    <source>
        <dbReference type="EMBL" id="QEF96216.1"/>
    </source>
</evidence>
<dbReference type="PANTHER" id="PTHR35889">
    <property type="entry name" value="CYCLOINULO-OLIGOSACCHARIDE FRUCTANOTRANSFERASE-RELATED"/>
    <property type="match status" value="1"/>
</dbReference>
<feature type="domain" description="DUF1553" evidence="2">
    <location>
        <begin position="705"/>
        <end position="957"/>
    </location>
</feature>
<dbReference type="PANTHER" id="PTHR35889:SF3">
    <property type="entry name" value="F-BOX DOMAIN-CONTAINING PROTEIN"/>
    <property type="match status" value="1"/>
</dbReference>
<dbReference type="Pfam" id="PF07583">
    <property type="entry name" value="PSCyt2"/>
    <property type="match status" value="1"/>
</dbReference>
<reference evidence="4 5" key="1">
    <citation type="submission" date="2019-02" db="EMBL/GenBank/DDBJ databases">
        <title>Planctomycetal bacteria perform biofilm scaping via a novel small molecule.</title>
        <authorList>
            <person name="Jeske O."/>
            <person name="Boedeker C."/>
            <person name="Wiegand S."/>
            <person name="Breitling P."/>
            <person name="Kallscheuer N."/>
            <person name="Jogler M."/>
            <person name="Rohde M."/>
            <person name="Petersen J."/>
            <person name="Medema M.H."/>
            <person name="Surup F."/>
            <person name="Jogler C."/>
        </authorList>
    </citation>
    <scope>NUCLEOTIDE SEQUENCE [LARGE SCALE GENOMIC DNA]</scope>
    <source>
        <strain evidence="4 5">Mal15</strain>
    </source>
</reference>
<evidence type="ECO:0000259" key="1">
    <source>
        <dbReference type="Pfam" id="PF07583"/>
    </source>
</evidence>
<dbReference type="RefSeq" id="WP_147866057.1">
    <property type="nucleotide sequence ID" value="NZ_CP036264.1"/>
</dbReference>
<protein>
    <submittedName>
        <fullName evidence="4">Planctomycete cytochrome C</fullName>
    </submittedName>
</protein>
<dbReference type="Pfam" id="PF07635">
    <property type="entry name" value="PSCyt1"/>
    <property type="match status" value="1"/>
</dbReference>
<evidence type="ECO:0000313" key="5">
    <source>
        <dbReference type="Proteomes" id="UP000321353"/>
    </source>
</evidence>
<dbReference type="InterPro" id="IPR022655">
    <property type="entry name" value="DUF1553"/>
</dbReference>
<feature type="domain" description="Cytochrome C Planctomycete-type" evidence="3">
    <location>
        <begin position="44"/>
        <end position="101"/>
    </location>
</feature>
<dbReference type="EMBL" id="CP036264">
    <property type="protein sequence ID" value="QEF96216.1"/>
    <property type="molecule type" value="Genomic_DNA"/>
</dbReference>
<dbReference type="SUPFAM" id="SSF49899">
    <property type="entry name" value="Concanavalin A-like lectins/glucanases"/>
    <property type="match status" value="1"/>
</dbReference>
<dbReference type="KEGG" id="smam:Mal15_02430"/>